<dbReference type="OrthoDB" id="10006023at2759"/>
<dbReference type="EMBL" id="BNJQ01000031">
    <property type="protein sequence ID" value="GHP10831.1"/>
    <property type="molecule type" value="Genomic_DNA"/>
</dbReference>
<dbReference type="GO" id="GO:0005829">
    <property type="term" value="C:cytosol"/>
    <property type="evidence" value="ECO:0007669"/>
    <property type="project" value="TreeGrafter"/>
</dbReference>
<feature type="compositionally biased region" description="Low complexity" evidence="9">
    <location>
        <begin position="332"/>
        <end position="362"/>
    </location>
</feature>
<keyword evidence="6 8" id="KW-0802">TPR repeat</keyword>
<evidence type="ECO:0000256" key="2">
    <source>
        <dbReference type="ARBA" id="ARBA00004496"/>
    </source>
</evidence>
<dbReference type="AlphaFoldDB" id="A0A830HZH4"/>
<feature type="repeat" description="TPR" evidence="8">
    <location>
        <begin position="714"/>
        <end position="747"/>
    </location>
</feature>
<evidence type="ECO:0000256" key="6">
    <source>
        <dbReference type="ARBA" id="ARBA00022803"/>
    </source>
</evidence>
<keyword evidence="7" id="KW-0576">Peroxisome</keyword>
<sequence>MASGSGGASGSGSGSALRTLVTGANSSGCDVSQSANPTSALASSILGRNLFGLKGAGEGAAGSAQERLGSYEHARAQAAAAMQAQQAQHAQTSTPSAFAAAMVAPPLASSAMMPGVVPPGADVSGELVSPELMSNIQFAITGGARGMDSIVQRSVPFTPAEAMQIRSRATVLARHIQTEQAVQQQVDRLASALQLPHPNTTDATFPPPMASAMPPVAARQQPPPWAVAGGAPSAWASQFAAENKQANDWAAEFGGGGSQAVTQRQRHPPPPQGWLNEFNNQQRAMQPHAPPPGAWAAEFAASRARAAGPMPAGGGSVSWADEFHSQAAATGEAWATEFQQEQQAQQAQQERSAAETSSSAQQLEDVLRRDERFANSNFLNFVSRMSRGDVDVMEPGHENVGDQWASSFEQATKGKGVADDWASQFTVHQGPPRGLQEFGPPSAWAQEFDEHNVGGNAWADQFASNYTPPEFESAWTEATAAGGPALFERVWEDAGAEAALQNPGVDYEYTTDAASNPFTELGEGALAEGLQLFRNGLLREAVLALEAATRTDRYGKDAYTWNLLGSAHAENEDDVAAIQAKTAALRFADAGTDTALRDEITLALGVSHTNEYDHEQAMYYLLRWLRQRVPGLEMPEGVDALASNIPAELGMRPADRTPIGVLRSRAREAFERASQIQPDPDVFAALGVLCNLTRDHDAAVGAFRQSLALKPDDYSLWNKLGATLANGQRSEEAIAAYQKALETKPNYVRAWANLGISYSNVGKHVEACRCYARSLIMNPRAPNVWGYMRASAVKSESEPGGIPAEEVLSACDRGDIDAIVGWYPLD</sequence>
<gene>
    <name evidence="10" type="ORF">PPROV_000956200</name>
</gene>
<dbReference type="InterPro" id="IPR011990">
    <property type="entry name" value="TPR-like_helical_dom_sf"/>
</dbReference>
<dbReference type="SUPFAM" id="SSF48452">
    <property type="entry name" value="TPR-like"/>
    <property type="match status" value="1"/>
</dbReference>
<evidence type="ECO:0000256" key="1">
    <source>
        <dbReference type="ARBA" id="ARBA00004275"/>
    </source>
</evidence>
<evidence type="ECO:0000256" key="5">
    <source>
        <dbReference type="ARBA" id="ARBA00022737"/>
    </source>
</evidence>
<dbReference type="InterPro" id="IPR019734">
    <property type="entry name" value="TPR_rpt"/>
</dbReference>
<comment type="caution">
    <text evidence="10">The sequence shown here is derived from an EMBL/GenBank/DDBJ whole genome shotgun (WGS) entry which is preliminary data.</text>
</comment>
<comment type="similarity">
    <text evidence="3">Belongs to the peroxisomal targeting signal receptor family.</text>
</comment>
<accession>A0A830HZH4</accession>
<keyword evidence="11" id="KW-1185">Reference proteome</keyword>
<dbReference type="PROSITE" id="PS50005">
    <property type="entry name" value="TPR"/>
    <property type="match status" value="3"/>
</dbReference>
<dbReference type="PANTHER" id="PTHR10130:SF0">
    <property type="entry name" value="GH08708P"/>
    <property type="match status" value="1"/>
</dbReference>
<evidence type="ECO:0000256" key="9">
    <source>
        <dbReference type="SAM" id="MobiDB-lite"/>
    </source>
</evidence>
<dbReference type="PANTHER" id="PTHR10130">
    <property type="entry name" value="PEROXISOMAL TARGETING SIGNAL 1 RECEPTOR PEX5"/>
    <property type="match status" value="1"/>
</dbReference>
<dbReference type="Proteomes" id="UP000660262">
    <property type="component" value="Unassembled WGS sequence"/>
</dbReference>
<proteinExistence type="inferred from homology"/>
<comment type="subcellular location">
    <subcellularLocation>
        <location evidence="2">Cytoplasm</location>
    </subcellularLocation>
    <subcellularLocation>
        <location evidence="1">Peroxisome</location>
    </subcellularLocation>
</comment>
<evidence type="ECO:0000256" key="4">
    <source>
        <dbReference type="ARBA" id="ARBA00022490"/>
    </source>
</evidence>
<organism evidence="10 11">
    <name type="scientific">Pycnococcus provasolii</name>
    <dbReference type="NCBI Taxonomy" id="41880"/>
    <lineage>
        <taxon>Eukaryota</taxon>
        <taxon>Viridiplantae</taxon>
        <taxon>Chlorophyta</taxon>
        <taxon>Pseudoscourfieldiophyceae</taxon>
        <taxon>Pseudoscourfieldiales</taxon>
        <taxon>Pycnococcaceae</taxon>
        <taxon>Pycnococcus</taxon>
    </lineage>
</organism>
<dbReference type="Pfam" id="PF13414">
    <property type="entry name" value="TPR_11"/>
    <property type="match status" value="1"/>
</dbReference>
<evidence type="ECO:0000256" key="8">
    <source>
        <dbReference type="PROSITE-ProRule" id="PRU00339"/>
    </source>
</evidence>
<feature type="repeat" description="TPR" evidence="8">
    <location>
        <begin position="748"/>
        <end position="781"/>
    </location>
</feature>
<dbReference type="SMART" id="SM00028">
    <property type="entry name" value="TPR"/>
    <property type="match status" value="4"/>
</dbReference>
<feature type="repeat" description="TPR" evidence="8">
    <location>
        <begin position="680"/>
        <end position="713"/>
    </location>
</feature>
<protein>
    <submittedName>
        <fullName evidence="10">Peroxisomal membrane signal receptor PTS1</fullName>
    </submittedName>
</protein>
<feature type="region of interest" description="Disordered" evidence="9">
    <location>
        <begin position="328"/>
        <end position="363"/>
    </location>
</feature>
<keyword evidence="5" id="KW-0677">Repeat</keyword>
<evidence type="ECO:0000313" key="11">
    <source>
        <dbReference type="Proteomes" id="UP000660262"/>
    </source>
</evidence>
<name>A0A830HZH4_9CHLO</name>
<evidence type="ECO:0000256" key="3">
    <source>
        <dbReference type="ARBA" id="ARBA00005348"/>
    </source>
</evidence>
<keyword evidence="4" id="KW-0963">Cytoplasm</keyword>
<evidence type="ECO:0000313" key="10">
    <source>
        <dbReference type="EMBL" id="GHP10831.1"/>
    </source>
</evidence>
<dbReference type="InterPro" id="IPR024111">
    <property type="entry name" value="PEX5/PEX5L"/>
</dbReference>
<dbReference type="GO" id="GO:0005778">
    <property type="term" value="C:peroxisomal membrane"/>
    <property type="evidence" value="ECO:0007669"/>
    <property type="project" value="TreeGrafter"/>
</dbReference>
<dbReference type="Gene3D" id="1.25.40.10">
    <property type="entry name" value="Tetratricopeptide repeat domain"/>
    <property type="match status" value="1"/>
</dbReference>
<keyword evidence="10" id="KW-0675">Receptor</keyword>
<dbReference type="GO" id="GO:0016560">
    <property type="term" value="P:protein import into peroxisome matrix, docking"/>
    <property type="evidence" value="ECO:0007669"/>
    <property type="project" value="TreeGrafter"/>
</dbReference>
<evidence type="ECO:0000256" key="7">
    <source>
        <dbReference type="ARBA" id="ARBA00023140"/>
    </source>
</evidence>
<reference evidence="10" key="1">
    <citation type="submission" date="2020-10" db="EMBL/GenBank/DDBJ databases">
        <title>Unveiling of a novel bifunctional photoreceptor, Dualchrome1, isolated from a cosmopolitan green alga.</title>
        <authorList>
            <person name="Suzuki S."/>
            <person name="Kawachi M."/>
        </authorList>
    </citation>
    <scope>NUCLEOTIDE SEQUENCE</scope>
    <source>
        <strain evidence="10">NIES 2893</strain>
    </source>
</reference>
<dbReference type="GO" id="GO:0005052">
    <property type="term" value="F:peroxisome matrix targeting signal-1 binding"/>
    <property type="evidence" value="ECO:0007669"/>
    <property type="project" value="TreeGrafter"/>
</dbReference>